<evidence type="ECO:0000313" key="4">
    <source>
        <dbReference type="Proteomes" id="UP000179807"/>
    </source>
</evidence>
<dbReference type="RefSeq" id="XP_068358608.1">
    <property type="nucleotide sequence ID" value="XM_068505184.1"/>
</dbReference>
<dbReference type="SMART" id="SM00101">
    <property type="entry name" value="14_3_3"/>
    <property type="match status" value="1"/>
</dbReference>
<dbReference type="CDD" id="cd08774">
    <property type="entry name" value="14-3-3"/>
    <property type="match status" value="1"/>
</dbReference>
<evidence type="ECO:0000256" key="1">
    <source>
        <dbReference type="ARBA" id="ARBA00006141"/>
    </source>
</evidence>
<evidence type="ECO:0000259" key="2">
    <source>
        <dbReference type="SMART" id="SM00101"/>
    </source>
</evidence>
<dbReference type="OrthoDB" id="10260625at2759"/>
<dbReference type="PRINTS" id="PR00305">
    <property type="entry name" value="1433ZETA"/>
</dbReference>
<dbReference type="SUPFAM" id="SSF48445">
    <property type="entry name" value="14-3-3 protein"/>
    <property type="match status" value="1"/>
</dbReference>
<organism evidence="3 4">
    <name type="scientific">Tritrichomonas foetus</name>
    <dbReference type="NCBI Taxonomy" id="1144522"/>
    <lineage>
        <taxon>Eukaryota</taxon>
        <taxon>Metamonada</taxon>
        <taxon>Parabasalia</taxon>
        <taxon>Tritrichomonadida</taxon>
        <taxon>Tritrichomonadidae</taxon>
        <taxon>Tritrichomonas</taxon>
    </lineage>
</organism>
<evidence type="ECO:0000313" key="3">
    <source>
        <dbReference type="EMBL" id="OHT05472.1"/>
    </source>
</evidence>
<protein>
    <submittedName>
        <fullName evidence="3">14-3-3 protein 8</fullName>
    </submittedName>
</protein>
<sequence>MSGKSSGLSTPLTPSSQVKNLEAAWECAQIAFQAKRYNECIRFFNEIIREQPRISKEQRELLSSSYKKSMQSSWNALTEVNLSLSLYKNPDNEPDIDIIKRLEFLQKTLQDEVRRYCNNFLELIDTTLLPVSSDVTAIVYYNKLKGDYYRYLSEVIEDDSEGNAGRSKSCYEIGLITAGEEMRIADPIYLSLVLNFSIFQYEILDMKDDAIDRADNVFNEAVRYMEELDEEEYSKASMILQLIRDNISIWSNERTHEQTFASESK</sequence>
<dbReference type="PANTHER" id="PTHR18860">
    <property type="entry name" value="14-3-3 PROTEIN"/>
    <property type="match status" value="1"/>
</dbReference>
<dbReference type="InterPro" id="IPR000308">
    <property type="entry name" value="14-3-3"/>
</dbReference>
<dbReference type="Pfam" id="PF00244">
    <property type="entry name" value="14-3-3"/>
    <property type="match status" value="1"/>
</dbReference>
<dbReference type="VEuPathDB" id="TrichDB:TRFO_26827"/>
<comment type="caution">
    <text evidence="3">The sequence shown here is derived from an EMBL/GenBank/DDBJ whole genome shotgun (WGS) entry which is preliminary data.</text>
</comment>
<feature type="domain" description="14-3-3" evidence="2">
    <location>
        <begin position="22"/>
        <end position="264"/>
    </location>
</feature>
<gene>
    <name evidence="3" type="primary">TFT8</name>
    <name evidence="3" type="ORF">TRFO_26827</name>
</gene>
<dbReference type="Gene3D" id="1.20.190.20">
    <property type="entry name" value="14-3-3 domain"/>
    <property type="match status" value="1"/>
</dbReference>
<proteinExistence type="inferred from homology"/>
<dbReference type="GeneID" id="94839888"/>
<dbReference type="InterPro" id="IPR023410">
    <property type="entry name" value="14-3-3_domain"/>
</dbReference>
<accession>A0A1J4K3Q8</accession>
<dbReference type="PIRSF" id="PIRSF000868">
    <property type="entry name" value="14-3-3"/>
    <property type="match status" value="1"/>
</dbReference>
<comment type="similarity">
    <text evidence="1">Belongs to the 14-3-3 family.</text>
</comment>
<name>A0A1J4K3Q8_9EUKA</name>
<dbReference type="InterPro" id="IPR036815">
    <property type="entry name" value="14-3-3_dom_sf"/>
</dbReference>
<reference evidence="3" key="1">
    <citation type="submission" date="2016-10" db="EMBL/GenBank/DDBJ databases">
        <authorList>
            <person name="Benchimol M."/>
            <person name="Almeida L.G."/>
            <person name="Vasconcelos A.T."/>
            <person name="Perreira-Neves A."/>
            <person name="Rosa I.A."/>
            <person name="Tasca T."/>
            <person name="Bogo M.R."/>
            <person name="de Souza W."/>
        </authorList>
    </citation>
    <scope>NUCLEOTIDE SEQUENCE [LARGE SCALE GENOMIC DNA]</scope>
    <source>
        <strain evidence="3">K</strain>
    </source>
</reference>
<keyword evidence="4" id="KW-1185">Reference proteome</keyword>
<dbReference type="Proteomes" id="UP000179807">
    <property type="component" value="Unassembled WGS sequence"/>
</dbReference>
<dbReference type="EMBL" id="MLAK01000757">
    <property type="protein sequence ID" value="OHT05472.1"/>
    <property type="molecule type" value="Genomic_DNA"/>
</dbReference>
<dbReference type="AlphaFoldDB" id="A0A1J4K3Q8"/>